<feature type="transmembrane region" description="Helical" evidence="1">
    <location>
        <begin position="12"/>
        <end position="34"/>
    </location>
</feature>
<keyword evidence="1" id="KW-1133">Transmembrane helix</keyword>
<proteinExistence type="predicted"/>
<feature type="transmembrane region" description="Helical" evidence="1">
    <location>
        <begin position="60"/>
        <end position="82"/>
    </location>
</feature>
<reference evidence="2" key="1">
    <citation type="submission" date="2020-05" db="UniProtKB">
        <authorList>
            <consortium name="EnsemblMetazoa"/>
        </authorList>
    </citation>
    <scope>IDENTIFICATION</scope>
    <source>
        <strain evidence="2">TTRI</strain>
    </source>
</reference>
<dbReference type="VEuPathDB" id="VectorBase:GAUT009224"/>
<name>A0A1A9UMB7_GLOAU</name>
<accession>A0A1A9UMB7</accession>
<keyword evidence="1" id="KW-0812">Transmembrane</keyword>
<organism evidence="2 3">
    <name type="scientific">Glossina austeni</name>
    <name type="common">Savannah tsetse fly</name>
    <dbReference type="NCBI Taxonomy" id="7395"/>
    <lineage>
        <taxon>Eukaryota</taxon>
        <taxon>Metazoa</taxon>
        <taxon>Ecdysozoa</taxon>
        <taxon>Arthropoda</taxon>
        <taxon>Hexapoda</taxon>
        <taxon>Insecta</taxon>
        <taxon>Pterygota</taxon>
        <taxon>Neoptera</taxon>
        <taxon>Endopterygota</taxon>
        <taxon>Diptera</taxon>
        <taxon>Brachycera</taxon>
        <taxon>Muscomorpha</taxon>
        <taxon>Hippoboscoidea</taxon>
        <taxon>Glossinidae</taxon>
        <taxon>Glossina</taxon>
    </lineage>
</organism>
<sequence length="156" mass="18037">MGKHSSTTWKSCGLSAFTVIIEISALVSISNFIVGDGVFHYLRSHVSPALYNLKVYSPPIVPIIVRHYFLFLLNVLLVNWLYPKLLSLMKVLFVFLRELVLLFLSHMFEMFSFRDDCCDTCFGDDSVNCCYNVGVDVLRLCYDYNHIVTICNYMYM</sequence>
<keyword evidence="1" id="KW-0472">Membrane</keyword>
<protein>
    <submittedName>
        <fullName evidence="2">Uncharacterized protein</fullName>
    </submittedName>
</protein>
<evidence type="ECO:0000256" key="1">
    <source>
        <dbReference type="SAM" id="Phobius"/>
    </source>
</evidence>
<evidence type="ECO:0000313" key="2">
    <source>
        <dbReference type="EnsemblMetazoa" id="GAUT009224-PA"/>
    </source>
</evidence>
<dbReference type="EnsemblMetazoa" id="GAUT009224-RA">
    <property type="protein sequence ID" value="GAUT009224-PA"/>
    <property type="gene ID" value="GAUT009224"/>
</dbReference>
<dbReference type="Proteomes" id="UP000078200">
    <property type="component" value="Unassembled WGS sequence"/>
</dbReference>
<dbReference type="AlphaFoldDB" id="A0A1A9UMB7"/>
<keyword evidence="3" id="KW-1185">Reference proteome</keyword>
<evidence type="ECO:0000313" key="3">
    <source>
        <dbReference type="Proteomes" id="UP000078200"/>
    </source>
</evidence>